<dbReference type="GO" id="GO:0004364">
    <property type="term" value="F:glutathione transferase activity"/>
    <property type="evidence" value="ECO:0007669"/>
    <property type="project" value="UniProtKB-EC"/>
</dbReference>
<dbReference type="GO" id="GO:0016034">
    <property type="term" value="F:maleylacetoacetate isomerase activity"/>
    <property type="evidence" value="ECO:0007669"/>
    <property type="project" value="TreeGrafter"/>
</dbReference>
<name>A0A8J7AN28_9CYAN</name>
<dbReference type="Proteomes" id="UP000636505">
    <property type="component" value="Unassembled WGS sequence"/>
</dbReference>
<dbReference type="Gene3D" id="1.20.1050.10">
    <property type="match status" value="1"/>
</dbReference>
<dbReference type="CDD" id="cd03195">
    <property type="entry name" value="GST_C_4"/>
    <property type="match status" value="1"/>
</dbReference>
<dbReference type="EC" id="2.5.1.18" evidence="2"/>
<dbReference type="InterPro" id="IPR004045">
    <property type="entry name" value="Glutathione_S-Trfase_N"/>
</dbReference>
<dbReference type="EMBL" id="JADEXG010000015">
    <property type="protein sequence ID" value="MBE9077356.1"/>
    <property type="molecule type" value="Genomic_DNA"/>
</dbReference>
<dbReference type="AlphaFoldDB" id="A0A8J7AN28"/>
<sequence length="212" mass="24468">MSHYTFMLYADSQFFSPYAMSVFVTLVEKEAQFELQTVDLQAEANQSPDYQKLSLTSRVPTLTHGDFHLSESSAISEYLEDLLPPPKYRRVYPSNLRERARARQIQAWLRSDFLPIRTERSTEVVFSQPVDTPLSDAAQASADRLFTAVERLLVDDAQNLFGEWCIADTDLALMLNRLVLNGDNVPEKLAAYAQNQWERQSVQRWRQIERSL</sequence>
<dbReference type="InterPro" id="IPR034338">
    <property type="entry name" value="GST_4_C"/>
</dbReference>
<dbReference type="GO" id="GO:0006749">
    <property type="term" value="P:glutathione metabolic process"/>
    <property type="evidence" value="ECO:0007669"/>
    <property type="project" value="TreeGrafter"/>
</dbReference>
<dbReference type="GO" id="GO:0006559">
    <property type="term" value="P:L-phenylalanine catabolic process"/>
    <property type="evidence" value="ECO:0007669"/>
    <property type="project" value="TreeGrafter"/>
</dbReference>
<dbReference type="CDD" id="cd00570">
    <property type="entry name" value="GST_N_family"/>
    <property type="match status" value="1"/>
</dbReference>
<dbReference type="InterPro" id="IPR040079">
    <property type="entry name" value="Glutathione_S-Trfase"/>
</dbReference>
<dbReference type="PROSITE" id="PS50404">
    <property type="entry name" value="GST_NTER"/>
    <property type="match status" value="1"/>
</dbReference>
<dbReference type="InterPro" id="IPR036282">
    <property type="entry name" value="Glutathione-S-Trfase_C_sf"/>
</dbReference>
<dbReference type="SUPFAM" id="SSF52833">
    <property type="entry name" value="Thioredoxin-like"/>
    <property type="match status" value="1"/>
</dbReference>
<evidence type="ECO:0000313" key="3">
    <source>
        <dbReference type="Proteomes" id="UP000636505"/>
    </source>
</evidence>
<evidence type="ECO:0000259" key="1">
    <source>
        <dbReference type="PROSITE" id="PS50404"/>
    </source>
</evidence>
<feature type="domain" description="GST N-terminal" evidence="1">
    <location>
        <begin position="6"/>
        <end position="87"/>
    </location>
</feature>
<dbReference type="NCBIfam" id="NF011693">
    <property type="entry name" value="PRK15113.1"/>
    <property type="match status" value="1"/>
</dbReference>
<evidence type="ECO:0000313" key="2">
    <source>
        <dbReference type="EMBL" id="MBE9077356.1"/>
    </source>
</evidence>
<protein>
    <submittedName>
        <fullName evidence="2">Glutathione transferase</fullName>
        <ecNumber evidence="2">2.5.1.18</ecNumber>
    </submittedName>
</protein>
<comment type="caution">
    <text evidence="2">The sequence shown here is derived from an EMBL/GenBank/DDBJ whole genome shotgun (WGS) entry which is preliminary data.</text>
</comment>
<dbReference type="SFLD" id="SFLDS00019">
    <property type="entry name" value="Glutathione_Transferase_(cytos"/>
    <property type="match status" value="1"/>
</dbReference>
<dbReference type="Gene3D" id="3.40.30.10">
    <property type="entry name" value="Glutaredoxin"/>
    <property type="match status" value="1"/>
</dbReference>
<dbReference type="RefSeq" id="WP_193906028.1">
    <property type="nucleotide sequence ID" value="NZ_JADEXG010000015.1"/>
</dbReference>
<organism evidence="2 3">
    <name type="scientific">Vasconcelosia minhoensis LEGE 07310</name>
    <dbReference type="NCBI Taxonomy" id="915328"/>
    <lineage>
        <taxon>Bacteria</taxon>
        <taxon>Bacillati</taxon>
        <taxon>Cyanobacteriota</taxon>
        <taxon>Cyanophyceae</taxon>
        <taxon>Nodosilineales</taxon>
        <taxon>Cymatolegaceae</taxon>
        <taxon>Vasconcelosia</taxon>
        <taxon>Vasconcelosia minhoensis</taxon>
    </lineage>
</organism>
<dbReference type="SFLD" id="SFLDG00358">
    <property type="entry name" value="Main_(cytGST)"/>
    <property type="match status" value="1"/>
</dbReference>
<gene>
    <name evidence="2" type="primary">yfcF</name>
    <name evidence="2" type="ORF">IQ241_08610</name>
</gene>
<proteinExistence type="predicted"/>
<dbReference type="PANTHER" id="PTHR42673:SF21">
    <property type="entry name" value="GLUTATHIONE S-TRANSFERASE YFCF"/>
    <property type="match status" value="1"/>
</dbReference>
<keyword evidence="3" id="KW-1185">Reference proteome</keyword>
<dbReference type="InterPro" id="IPR036249">
    <property type="entry name" value="Thioredoxin-like_sf"/>
</dbReference>
<reference evidence="2" key="1">
    <citation type="submission" date="2020-10" db="EMBL/GenBank/DDBJ databases">
        <authorList>
            <person name="Castelo-Branco R."/>
            <person name="Eusebio N."/>
            <person name="Adriana R."/>
            <person name="Vieira A."/>
            <person name="Brugerolle De Fraissinette N."/>
            <person name="Rezende De Castro R."/>
            <person name="Schneider M.P."/>
            <person name="Vasconcelos V."/>
            <person name="Leao P.N."/>
        </authorList>
    </citation>
    <scope>NUCLEOTIDE SEQUENCE</scope>
    <source>
        <strain evidence="2">LEGE 07310</strain>
    </source>
</reference>
<dbReference type="SUPFAM" id="SSF47616">
    <property type="entry name" value="GST C-terminal domain-like"/>
    <property type="match status" value="1"/>
</dbReference>
<dbReference type="Pfam" id="PF13409">
    <property type="entry name" value="GST_N_2"/>
    <property type="match status" value="1"/>
</dbReference>
<dbReference type="PANTHER" id="PTHR42673">
    <property type="entry name" value="MALEYLACETOACETATE ISOMERASE"/>
    <property type="match status" value="1"/>
</dbReference>
<keyword evidence="2" id="KW-0808">Transferase</keyword>
<accession>A0A8J7AN28</accession>
<dbReference type="Pfam" id="PF14834">
    <property type="entry name" value="GST_C_4"/>
    <property type="match status" value="1"/>
</dbReference>